<geneLocation type="plasmid" evidence="1">
    <name>pEA29</name>
</geneLocation>
<reference evidence="1" key="1">
    <citation type="journal article" date="2000" name="Appl. Environ. Microbiol.">
        <title>Complete nucleotide sequence of ubiquitous plasmid pEA29 from Erwinia amylovora strain Ea88: gene organization and intraspecies variation.</title>
        <authorList>
            <person name="McGhee G.C."/>
            <person name="Jones A.L."/>
        </authorList>
    </citation>
    <scope>NUCLEOTIDE SEQUENCE</scope>
    <source>
        <strain evidence="1">Ea88</strain>
        <plasmid evidence="1">pEA29</plasmid>
    </source>
</reference>
<accession>Q9F804</accession>
<sequence>MAFTLLMSLPSGHTAGSGSLTIVLNQTRTVRQKLRRKAIHRRDKALPARATRSFSICAMSSSERPVNSITILRSKPCCSMVWAILSAALCSPLCSPSVSASARASARPFSMPFCSSCCAMVISLSSYCGTFCASLRTKVSASEVSPACSR</sequence>
<proteinExistence type="predicted"/>
<dbReference type="AlphaFoldDB" id="Q9F804"/>
<evidence type="ECO:0000313" key="1">
    <source>
        <dbReference type="EMBL" id="AAG31055.1"/>
    </source>
</evidence>
<organism evidence="1">
    <name type="scientific">Erwinia amylovora</name>
    <name type="common">Fire blight bacteria</name>
    <dbReference type="NCBI Taxonomy" id="552"/>
    <lineage>
        <taxon>Bacteria</taxon>
        <taxon>Pseudomonadati</taxon>
        <taxon>Pseudomonadota</taxon>
        <taxon>Gammaproteobacteria</taxon>
        <taxon>Enterobacterales</taxon>
        <taxon>Erwiniaceae</taxon>
        <taxon>Erwinia</taxon>
    </lineage>
</organism>
<protein>
    <submittedName>
        <fullName evidence="1">Uncharacterized protein</fullName>
    </submittedName>
</protein>
<name>Q9F804_ERWAM</name>
<keyword evidence="1" id="KW-0614">Plasmid</keyword>
<dbReference type="EMBL" id="AF264948">
    <property type="protein sequence ID" value="AAG31055.1"/>
    <property type="molecule type" value="Genomic_DNA"/>
</dbReference>